<comment type="catalytic activity">
    <reaction evidence="8">
        <text>a medium-chain fatty acid + ATP + CoA = a medium-chain fatty acyl-CoA + AMP + diphosphate</text>
        <dbReference type="Rhea" id="RHEA:48340"/>
        <dbReference type="ChEBI" id="CHEBI:30616"/>
        <dbReference type="ChEBI" id="CHEBI:33019"/>
        <dbReference type="ChEBI" id="CHEBI:57287"/>
        <dbReference type="ChEBI" id="CHEBI:59558"/>
        <dbReference type="ChEBI" id="CHEBI:90546"/>
        <dbReference type="ChEBI" id="CHEBI:456215"/>
        <dbReference type="EC" id="6.2.1.2"/>
    </reaction>
</comment>
<evidence type="ECO:0000256" key="7">
    <source>
        <dbReference type="ARBA" id="ARBA00047319"/>
    </source>
</evidence>
<organism evidence="11 12">
    <name type="scientific">Oikopleura dioica</name>
    <name type="common">Tunicate</name>
    <dbReference type="NCBI Taxonomy" id="34765"/>
    <lineage>
        <taxon>Eukaryota</taxon>
        <taxon>Metazoa</taxon>
        <taxon>Chordata</taxon>
        <taxon>Tunicata</taxon>
        <taxon>Appendicularia</taxon>
        <taxon>Copelata</taxon>
        <taxon>Oikopleuridae</taxon>
        <taxon>Oikopleura</taxon>
    </lineage>
</organism>
<dbReference type="Gene3D" id="3.30.300.30">
    <property type="match status" value="1"/>
</dbReference>
<evidence type="ECO:0000256" key="5">
    <source>
        <dbReference type="ARBA" id="ARBA00039009"/>
    </source>
</evidence>
<name>E4XGI4_OIKDI</name>
<feature type="domain" description="AMP-dependent synthetase/ligase" evidence="9">
    <location>
        <begin position="35"/>
        <end position="422"/>
    </location>
</feature>
<dbReference type="Pfam" id="PF00501">
    <property type="entry name" value="AMP-binding"/>
    <property type="match status" value="1"/>
</dbReference>
<evidence type="ECO:0000313" key="12">
    <source>
        <dbReference type="Proteomes" id="UP000001307"/>
    </source>
</evidence>
<dbReference type="Gene3D" id="3.40.50.12780">
    <property type="entry name" value="N-terminal domain of ligase-like"/>
    <property type="match status" value="1"/>
</dbReference>
<dbReference type="InterPro" id="IPR025110">
    <property type="entry name" value="AMP-bd_C"/>
</dbReference>
<dbReference type="InterPro" id="IPR042099">
    <property type="entry name" value="ANL_N_sf"/>
</dbReference>
<dbReference type="FunFam" id="3.30.300.30:FF:000008">
    <property type="entry name" value="2,3-dihydroxybenzoate-AMP ligase"/>
    <property type="match status" value="1"/>
</dbReference>
<reference evidence="11 12" key="1">
    <citation type="journal article" date="2010" name="Science">
        <title>Plasticity of animal genome architecture unmasked by rapid evolution of a pelagic tunicate.</title>
        <authorList>
            <person name="Denoeud F."/>
            <person name="Henriet S."/>
            <person name="Mungpakdee S."/>
            <person name="Aury J.M."/>
            <person name="Da Silva C."/>
            <person name="Brinkmann H."/>
            <person name="Mikhaleva J."/>
            <person name="Olsen L.C."/>
            <person name="Jubin C."/>
            <person name="Canestro C."/>
            <person name="Bouquet J.M."/>
            <person name="Danks G."/>
            <person name="Poulain J."/>
            <person name="Campsteijn C."/>
            <person name="Adamski M."/>
            <person name="Cross I."/>
            <person name="Yadetie F."/>
            <person name="Muffato M."/>
            <person name="Louis A."/>
            <person name="Butcher S."/>
            <person name="Tsagkogeorga G."/>
            <person name="Konrad A."/>
            <person name="Singh S."/>
            <person name="Jensen M.F."/>
            <person name="Cong E.H."/>
            <person name="Eikeseth-Otteraa H."/>
            <person name="Noel B."/>
            <person name="Anthouard V."/>
            <person name="Porcel B.M."/>
            <person name="Kachouri-Lafond R."/>
            <person name="Nishino A."/>
            <person name="Ugolini M."/>
            <person name="Chourrout P."/>
            <person name="Nishida H."/>
            <person name="Aasland R."/>
            <person name="Huzurbazar S."/>
            <person name="Westhof E."/>
            <person name="Delsuc F."/>
            <person name="Lehrach H."/>
            <person name="Reinhardt R."/>
            <person name="Weissenbach J."/>
            <person name="Roy S.W."/>
            <person name="Artiguenave F."/>
            <person name="Postlethwait J.H."/>
            <person name="Manak J.R."/>
            <person name="Thompson E.M."/>
            <person name="Jaillon O."/>
            <person name="Du Pasquier L."/>
            <person name="Boudinot P."/>
            <person name="Liberles D.A."/>
            <person name="Volff J.N."/>
            <person name="Philippe H."/>
            <person name="Lenhard B."/>
            <person name="Roest Crollius H."/>
            <person name="Wincker P."/>
            <person name="Chourrout D."/>
        </authorList>
    </citation>
    <scope>NUCLEOTIDE SEQUENCE [LARGE SCALE GENOMIC DNA]</scope>
</reference>
<dbReference type="SUPFAM" id="SSF56801">
    <property type="entry name" value="Acetyl-CoA synthetase-like"/>
    <property type="match status" value="1"/>
</dbReference>
<dbReference type="OrthoDB" id="10253115at2759"/>
<dbReference type="InterPro" id="IPR000873">
    <property type="entry name" value="AMP-dep_synth/lig_dom"/>
</dbReference>
<dbReference type="InParanoid" id="E4XGI4"/>
<evidence type="ECO:0000256" key="3">
    <source>
        <dbReference type="ARBA" id="ARBA00023098"/>
    </source>
</evidence>
<feature type="domain" description="AMP-binding enzyme C-terminal" evidence="10">
    <location>
        <begin position="473"/>
        <end position="548"/>
    </location>
</feature>
<comment type="catalytic activity">
    <reaction evidence="7">
        <text>octanoate + ATP + CoA = octanoyl-CoA + AMP + diphosphate</text>
        <dbReference type="Rhea" id="RHEA:33631"/>
        <dbReference type="ChEBI" id="CHEBI:25646"/>
        <dbReference type="ChEBI" id="CHEBI:30616"/>
        <dbReference type="ChEBI" id="CHEBI:33019"/>
        <dbReference type="ChEBI" id="CHEBI:57287"/>
        <dbReference type="ChEBI" id="CHEBI:57386"/>
        <dbReference type="ChEBI" id="CHEBI:456215"/>
    </reaction>
</comment>
<dbReference type="EC" id="6.2.1.2" evidence="5"/>
<evidence type="ECO:0000313" key="11">
    <source>
        <dbReference type="EMBL" id="CBY09782.1"/>
    </source>
</evidence>
<sequence length="566" mass="63054">MQKISRRFVKSYVSARASDPLIGRTIPQQQRIITEKFPDREIYVFHSTKSRANFEDFEVRTNQIAAGFLAAGLKPGECIGIWSPNHEEWIETQFAAAKAGLVLVNVNPSYKSAELAYVLKMCGIRALVSDTFYNRQPYEEILAKTLIDNPQLSTQLKFVSYIGQNFDELAGVRTFSFDNFRSDQDSSHINEVENIIASLLIERGSCNRALIKFTSGTTGSPKGATLSHHNILNNAMQSSSSERLLTTEDDVILVNTPFYHCFGCVMANLFMLTRGCKLVIPAPTFNAEVGLDAAQAEGATVWYGTPTMFVDLLASPRRSSFVAPQEGIRGLMAGSICPEQLLRDLDQHYNCKVFVAYGTTENSPITFMTTNESTFKQRTTTVGCVMPHTEAKLVDTEHGKTVEMGEKGEICIRGPCVFKGYFNEPEKTAEVVDEDGWYHTGDLATMDESGYVKIVGRAKDMIIRGGENIYPAEVESFLLKHPAVVDAQVVGVPSKRLGEEVAAYVRLASGAELTADELKQYGFENMTHWKVPKYIKVVEEYPLTVTGKIRKVELRENAKNDFKLDI</sequence>
<comment type="similarity">
    <text evidence="1">Belongs to the ATP-dependent AMP-binding enzyme family.</text>
</comment>
<dbReference type="GO" id="GO:0031956">
    <property type="term" value="F:medium-chain fatty acid-CoA ligase activity"/>
    <property type="evidence" value="ECO:0007669"/>
    <property type="project" value="UniProtKB-EC"/>
</dbReference>
<evidence type="ECO:0000256" key="8">
    <source>
        <dbReference type="ARBA" id="ARBA00048277"/>
    </source>
</evidence>
<evidence type="ECO:0000256" key="1">
    <source>
        <dbReference type="ARBA" id="ARBA00006432"/>
    </source>
</evidence>
<dbReference type="EMBL" id="FN653048">
    <property type="protein sequence ID" value="CBY09782.1"/>
    <property type="molecule type" value="Genomic_DNA"/>
</dbReference>
<dbReference type="Proteomes" id="UP000001307">
    <property type="component" value="Unassembled WGS sequence"/>
</dbReference>
<dbReference type="InterPro" id="IPR020845">
    <property type="entry name" value="AMP-binding_CS"/>
</dbReference>
<evidence type="ECO:0000256" key="2">
    <source>
        <dbReference type="ARBA" id="ARBA00022598"/>
    </source>
</evidence>
<accession>E4XGI4</accession>
<proteinExistence type="inferred from homology"/>
<protein>
    <recommendedName>
        <fullName evidence="6">Medium-chain acyl-CoA ligase ACSF2, mitochondrial</fullName>
        <ecNumber evidence="5">6.2.1.2</ecNumber>
    </recommendedName>
</protein>
<evidence type="ECO:0000259" key="9">
    <source>
        <dbReference type="Pfam" id="PF00501"/>
    </source>
</evidence>
<dbReference type="InterPro" id="IPR045851">
    <property type="entry name" value="AMP-bd_C_sf"/>
</dbReference>
<dbReference type="GO" id="GO:0006631">
    <property type="term" value="P:fatty acid metabolic process"/>
    <property type="evidence" value="ECO:0007669"/>
    <property type="project" value="TreeGrafter"/>
</dbReference>
<dbReference type="PROSITE" id="PS00455">
    <property type="entry name" value="AMP_BINDING"/>
    <property type="match status" value="1"/>
</dbReference>
<dbReference type="PANTHER" id="PTHR43201">
    <property type="entry name" value="ACYL-COA SYNTHETASE"/>
    <property type="match status" value="1"/>
</dbReference>
<keyword evidence="12" id="KW-1185">Reference proteome</keyword>
<comment type="function">
    <text evidence="4">Acyl-CoA synthases catalyze the initial reaction in fatty acid metabolism, by forming a thioester with CoA. Has some preference toward medium-chain substrates. Plays a role in adipocyte differentiation.</text>
</comment>
<dbReference type="AlphaFoldDB" id="E4XGI4"/>
<evidence type="ECO:0000256" key="4">
    <source>
        <dbReference type="ARBA" id="ARBA00037247"/>
    </source>
</evidence>
<dbReference type="PANTHER" id="PTHR43201:SF5">
    <property type="entry name" value="MEDIUM-CHAIN ACYL-COA LIGASE ACSF2, MITOCHONDRIAL"/>
    <property type="match status" value="1"/>
</dbReference>
<evidence type="ECO:0000256" key="6">
    <source>
        <dbReference type="ARBA" id="ARBA00039638"/>
    </source>
</evidence>
<gene>
    <name evidence="11" type="ORF">GSOID_T00010595001</name>
</gene>
<dbReference type="Pfam" id="PF13193">
    <property type="entry name" value="AMP-binding_C"/>
    <property type="match status" value="1"/>
</dbReference>
<keyword evidence="3" id="KW-0443">Lipid metabolism</keyword>
<dbReference type="FunCoup" id="E4XGI4">
    <property type="interactions" value="10"/>
</dbReference>
<keyword evidence="2" id="KW-0436">Ligase</keyword>
<evidence type="ECO:0000259" key="10">
    <source>
        <dbReference type="Pfam" id="PF13193"/>
    </source>
</evidence>